<name>A0ABV7YM02_9ACTN</name>
<gene>
    <name evidence="2" type="ORF">ACFOUW_33165</name>
</gene>
<reference evidence="3" key="1">
    <citation type="journal article" date="2019" name="Int. J. Syst. Evol. Microbiol.">
        <title>The Global Catalogue of Microorganisms (GCM) 10K type strain sequencing project: providing services to taxonomists for standard genome sequencing and annotation.</title>
        <authorList>
            <consortium name="The Broad Institute Genomics Platform"/>
            <consortium name="The Broad Institute Genome Sequencing Center for Infectious Disease"/>
            <person name="Wu L."/>
            <person name="Ma J."/>
        </authorList>
    </citation>
    <scope>NUCLEOTIDE SEQUENCE [LARGE SCALE GENOMIC DNA]</scope>
    <source>
        <strain evidence="3">CGMCC 4.7241</strain>
    </source>
</reference>
<sequence length="112" mass="12429">MSVHGIGEFESRHVQLTVPPGFTMRNDAVALHFAELPADDVSERSGYRVTTPVRTLIDIAVNAPDEDQLARAIDDARSAGLVTHRRLRSRAEILDPRAALYIERAIRQAETP</sequence>
<protein>
    <recommendedName>
        <fullName evidence="1">AbiEi antitoxin C-terminal domain-containing protein</fullName>
    </recommendedName>
</protein>
<dbReference type="EMBL" id="JBHRZH010000043">
    <property type="protein sequence ID" value="MFC3765726.1"/>
    <property type="molecule type" value="Genomic_DNA"/>
</dbReference>
<accession>A0ABV7YM02</accession>
<evidence type="ECO:0000313" key="3">
    <source>
        <dbReference type="Proteomes" id="UP001595699"/>
    </source>
</evidence>
<proteinExistence type="predicted"/>
<feature type="domain" description="AbiEi antitoxin C-terminal" evidence="1">
    <location>
        <begin position="17"/>
        <end position="95"/>
    </location>
</feature>
<organism evidence="2 3">
    <name type="scientific">Tenggerimyces flavus</name>
    <dbReference type="NCBI Taxonomy" id="1708749"/>
    <lineage>
        <taxon>Bacteria</taxon>
        <taxon>Bacillati</taxon>
        <taxon>Actinomycetota</taxon>
        <taxon>Actinomycetes</taxon>
        <taxon>Propionibacteriales</taxon>
        <taxon>Nocardioidaceae</taxon>
        <taxon>Tenggerimyces</taxon>
    </lineage>
</organism>
<dbReference type="InterPro" id="IPR018547">
    <property type="entry name" value="AbiEi_C"/>
</dbReference>
<keyword evidence="3" id="KW-1185">Reference proteome</keyword>
<dbReference type="Proteomes" id="UP001595699">
    <property type="component" value="Unassembled WGS sequence"/>
</dbReference>
<dbReference type="Pfam" id="PF09407">
    <property type="entry name" value="AbiEi_1"/>
    <property type="match status" value="1"/>
</dbReference>
<comment type="caution">
    <text evidence="2">The sequence shown here is derived from an EMBL/GenBank/DDBJ whole genome shotgun (WGS) entry which is preliminary data.</text>
</comment>
<evidence type="ECO:0000313" key="2">
    <source>
        <dbReference type="EMBL" id="MFC3765726.1"/>
    </source>
</evidence>
<evidence type="ECO:0000259" key="1">
    <source>
        <dbReference type="Pfam" id="PF09407"/>
    </source>
</evidence>